<dbReference type="SUPFAM" id="SSF56112">
    <property type="entry name" value="Protein kinase-like (PK-like)"/>
    <property type="match status" value="1"/>
</dbReference>
<evidence type="ECO:0000313" key="2">
    <source>
        <dbReference type="Proteomes" id="UP000439903"/>
    </source>
</evidence>
<keyword evidence="1" id="KW-0808">Transferase</keyword>
<dbReference type="EMBL" id="WTPW01000890">
    <property type="protein sequence ID" value="KAF0471575.1"/>
    <property type="molecule type" value="Genomic_DNA"/>
</dbReference>
<dbReference type="GO" id="GO:0016301">
    <property type="term" value="F:kinase activity"/>
    <property type="evidence" value="ECO:0007669"/>
    <property type="project" value="UniProtKB-KW"/>
</dbReference>
<comment type="caution">
    <text evidence="1">The sequence shown here is derived from an EMBL/GenBank/DDBJ whole genome shotgun (WGS) entry which is preliminary data.</text>
</comment>
<dbReference type="AlphaFoldDB" id="A0A8H3XJN7"/>
<keyword evidence="1" id="KW-0418">Kinase</keyword>
<proteinExistence type="predicted"/>
<dbReference type="OrthoDB" id="3205772at2759"/>
<organism evidence="1 2">
    <name type="scientific">Gigaspora margarita</name>
    <dbReference type="NCBI Taxonomy" id="4874"/>
    <lineage>
        <taxon>Eukaryota</taxon>
        <taxon>Fungi</taxon>
        <taxon>Fungi incertae sedis</taxon>
        <taxon>Mucoromycota</taxon>
        <taxon>Glomeromycotina</taxon>
        <taxon>Glomeromycetes</taxon>
        <taxon>Diversisporales</taxon>
        <taxon>Gigasporaceae</taxon>
        <taxon>Gigaspora</taxon>
    </lineage>
</organism>
<evidence type="ECO:0000313" key="1">
    <source>
        <dbReference type="EMBL" id="KAF0471575.1"/>
    </source>
</evidence>
<name>A0A8H3XJN7_GIGMA</name>
<reference evidence="1 2" key="1">
    <citation type="journal article" date="2019" name="Environ. Microbiol.">
        <title>At the nexus of three kingdoms: the genome of the mycorrhizal fungus Gigaspora margarita provides insights into plant, endobacterial and fungal interactions.</title>
        <authorList>
            <person name="Venice F."/>
            <person name="Ghignone S."/>
            <person name="Salvioli di Fossalunga A."/>
            <person name="Amselem J."/>
            <person name="Novero M."/>
            <person name="Xianan X."/>
            <person name="Sedzielewska Toro K."/>
            <person name="Morin E."/>
            <person name="Lipzen A."/>
            <person name="Grigoriev I.V."/>
            <person name="Henrissat B."/>
            <person name="Martin F.M."/>
            <person name="Bonfante P."/>
        </authorList>
    </citation>
    <scope>NUCLEOTIDE SEQUENCE [LARGE SCALE GENOMIC DNA]</scope>
    <source>
        <strain evidence="1 2">BEG34</strain>
    </source>
</reference>
<dbReference type="Gene3D" id="1.10.510.10">
    <property type="entry name" value="Transferase(Phosphotransferase) domain 1"/>
    <property type="match status" value="1"/>
</dbReference>
<keyword evidence="2" id="KW-1185">Reference proteome</keyword>
<gene>
    <name evidence="1" type="ORF">F8M41_025174</name>
</gene>
<protein>
    <submittedName>
        <fullName evidence="1">Kinase-like protein</fullName>
    </submittedName>
</protein>
<dbReference type="Proteomes" id="UP000439903">
    <property type="component" value="Unassembled WGS sequence"/>
</dbReference>
<sequence length="380" mass="44500">MALISTTSSTFNNFIVDEDNVLPPKTKQNIHDEWEMKISMLKKILFEVLGEHYDFVVNFAIIYDEITNAKSQYTHYYINEFGARVFNYFNELVRNIDHIARRDSWIRQKILDLTKSRRIYLLTNIMYSWRDEAVKIKDNCIVLCADPSYFGGYFSTGYSIFDIINSPSIMDKSILLPGAVTLEERKKRITTCKCGEQFSSQNQWFGQGGHGTIHMAHWVNGVIRRWDCENHRWERFPGFAVALKTLYNSQNLSAEFLNEVCVKGFRPPIPDGIPMDYVQIINLCWDNKPHNRPSVEEIRKIVDYLYCETKNSQSEIGARFSDADKRCKNFQESNFKIHPHAIYTSRPLSKYMFECISLIDSEQIELSFALNFKQENQSFH</sequence>
<accession>A0A8H3XJN7</accession>
<dbReference type="InterPro" id="IPR011009">
    <property type="entry name" value="Kinase-like_dom_sf"/>
</dbReference>